<keyword evidence="2" id="KW-1185">Reference proteome</keyword>
<reference evidence="1" key="1">
    <citation type="submission" date="2020-08" db="EMBL/GenBank/DDBJ databases">
        <title>Multicomponent nature underlies the extraordinary mechanical properties of spider dragline silk.</title>
        <authorList>
            <person name="Kono N."/>
            <person name="Nakamura H."/>
            <person name="Mori M."/>
            <person name="Yoshida Y."/>
            <person name="Ohtoshi R."/>
            <person name="Malay A.D."/>
            <person name="Moran D.A.P."/>
            <person name="Tomita M."/>
            <person name="Numata K."/>
            <person name="Arakawa K."/>
        </authorList>
    </citation>
    <scope>NUCLEOTIDE SEQUENCE</scope>
</reference>
<evidence type="ECO:0000313" key="1">
    <source>
        <dbReference type="EMBL" id="GFY11404.1"/>
    </source>
</evidence>
<sequence length="135" mass="14542">MASHIITPVVGVVCRSKAKAGLRRSPRFSFLVSGTHPNGGGDGWASRAAHVMCTSIPNVLQPGTLVWFEKTQGFQMKVLPVPGGRQMKQLALSAFLRMWLSSRQLVCLGHPGPFVQMTSLGYTGPNTSSQHIRAA</sequence>
<comment type="caution">
    <text evidence="1">The sequence shown here is derived from an EMBL/GenBank/DDBJ whole genome shotgun (WGS) entry which is preliminary data.</text>
</comment>
<organism evidence="1 2">
    <name type="scientific">Trichonephila clavipes</name>
    <name type="common">Golden silk orbweaver</name>
    <name type="synonym">Nephila clavipes</name>
    <dbReference type="NCBI Taxonomy" id="2585209"/>
    <lineage>
        <taxon>Eukaryota</taxon>
        <taxon>Metazoa</taxon>
        <taxon>Ecdysozoa</taxon>
        <taxon>Arthropoda</taxon>
        <taxon>Chelicerata</taxon>
        <taxon>Arachnida</taxon>
        <taxon>Araneae</taxon>
        <taxon>Araneomorphae</taxon>
        <taxon>Entelegynae</taxon>
        <taxon>Araneoidea</taxon>
        <taxon>Nephilidae</taxon>
        <taxon>Trichonephila</taxon>
    </lineage>
</organism>
<protein>
    <submittedName>
        <fullName evidence="1">Uncharacterized protein</fullName>
    </submittedName>
</protein>
<dbReference type="Proteomes" id="UP000887159">
    <property type="component" value="Unassembled WGS sequence"/>
</dbReference>
<proteinExistence type="predicted"/>
<evidence type="ECO:0000313" key="2">
    <source>
        <dbReference type="Proteomes" id="UP000887159"/>
    </source>
</evidence>
<dbReference type="AlphaFoldDB" id="A0A8X6VG32"/>
<name>A0A8X6VG32_TRICX</name>
<accession>A0A8X6VG32</accession>
<gene>
    <name evidence="1" type="primary">NCL1_41373</name>
    <name evidence="1" type="ORF">TNCV_3182461</name>
</gene>
<dbReference type="EMBL" id="BMAU01021305">
    <property type="protein sequence ID" value="GFY11404.1"/>
    <property type="molecule type" value="Genomic_DNA"/>
</dbReference>